<proteinExistence type="inferred from homology"/>
<gene>
    <name evidence="5" type="ORF">H8716_11485</name>
</gene>
<evidence type="ECO:0000313" key="5">
    <source>
        <dbReference type="EMBL" id="MBC8573699.1"/>
    </source>
</evidence>
<sequence length="204" mass="23135">MKLYILRHGETDWNKNKLLQGKSDVPLNEKGRELAKASAKGMKDIPFDLVFTSPLERARETAKLVLGDRSLPFIIDHRIEEIGFGEMEGKPWRKSEDFPGDENIYRFFNHPDQYLPPKGAESLTDLAKRCVDFMQDICSRPELEDKTILIATHGAATRGLLNSLRNWKMEDFWGGRVAPNCGVAIVESHGGQAKLLAENVTYYN</sequence>
<dbReference type="InterPro" id="IPR001345">
    <property type="entry name" value="PG/BPGM_mutase_AS"/>
</dbReference>
<dbReference type="SUPFAM" id="SSF53254">
    <property type="entry name" value="Phosphoglycerate mutase-like"/>
    <property type="match status" value="1"/>
</dbReference>
<evidence type="ECO:0000256" key="2">
    <source>
        <dbReference type="ARBA" id="ARBA00012028"/>
    </source>
</evidence>
<dbReference type="SMART" id="SM00855">
    <property type="entry name" value="PGAM"/>
    <property type="match status" value="1"/>
</dbReference>
<dbReference type="InterPro" id="IPR005952">
    <property type="entry name" value="Phosphogly_mut1"/>
</dbReference>
<dbReference type="EMBL" id="JACRSZ010000011">
    <property type="protein sequence ID" value="MBC8573699.1"/>
    <property type="molecule type" value="Genomic_DNA"/>
</dbReference>
<dbReference type="Gene3D" id="3.40.50.1240">
    <property type="entry name" value="Phosphoglycerate mutase-like"/>
    <property type="match status" value="1"/>
</dbReference>
<dbReference type="CDD" id="cd07067">
    <property type="entry name" value="HP_PGM_like"/>
    <property type="match status" value="1"/>
</dbReference>
<dbReference type="InterPro" id="IPR029033">
    <property type="entry name" value="His_PPase_superfam"/>
</dbReference>
<reference evidence="5 6" key="1">
    <citation type="submission" date="2020-08" db="EMBL/GenBank/DDBJ databases">
        <title>Genome public.</title>
        <authorList>
            <person name="Liu C."/>
            <person name="Sun Q."/>
        </authorList>
    </citation>
    <scope>NUCLEOTIDE SEQUENCE [LARGE SCALE GENOMIC DNA]</scope>
    <source>
        <strain evidence="5 6">NSJ-46</strain>
    </source>
</reference>
<protein>
    <recommendedName>
        <fullName evidence="2">phosphoglycerate mutase (2,3-diphosphoglycerate-dependent)</fullName>
        <ecNumber evidence="2">5.4.2.11</ecNumber>
    </recommendedName>
</protein>
<dbReference type="PROSITE" id="PS00175">
    <property type="entry name" value="PG_MUTASE"/>
    <property type="match status" value="1"/>
</dbReference>
<dbReference type="EC" id="5.4.2.11" evidence="2"/>
<evidence type="ECO:0000256" key="4">
    <source>
        <dbReference type="ARBA" id="ARBA00023235"/>
    </source>
</evidence>
<evidence type="ECO:0000256" key="1">
    <source>
        <dbReference type="ARBA" id="ARBA00006717"/>
    </source>
</evidence>
<dbReference type="Pfam" id="PF00300">
    <property type="entry name" value="His_Phos_1"/>
    <property type="match status" value="1"/>
</dbReference>
<keyword evidence="6" id="KW-1185">Reference proteome</keyword>
<keyword evidence="3" id="KW-0324">Glycolysis</keyword>
<organism evidence="5 6">
    <name type="scientific">Jingyaoa shaoxingensis</name>
    <dbReference type="NCBI Taxonomy" id="2763671"/>
    <lineage>
        <taxon>Bacteria</taxon>
        <taxon>Bacillati</taxon>
        <taxon>Bacillota</taxon>
        <taxon>Clostridia</taxon>
        <taxon>Lachnospirales</taxon>
        <taxon>Lachnospiraceae</taxon>
        <taxon>Jingyaoa</taxon>
    </lineage>
</organism>
<dbReference type="Proteomes" id="UP000657421">
    <property type="component" value="Unassembled WGS sequence"/>
</dbReference>
<dbReference type="InterPro" id="IPR013078">
    <property type="entry name" value="His_Pase_superF_clade-1"/>
</dbReference>
<dbReference type="PIRSF" id="PIRSF000709">
    <property type="entry name" value="6PFK_2-Ptase"/>
    <property type="match status" value="1"/>
</dbReference>
<accession>A0ABR7NBC0</accession>
<comment type="similarity">
    <text evidence="1">Belongs to the phosphoglycerate mutase family. BPG-dependent PGAM subfamily.</text>
</comment>
<evidence type="ECO:0000256" key="3">
    <source>
        <dbReference type="ARBA" id="ARBA00023152"/>
    </source>
</evidence>
<comment type="caution">
    <text evidence="5">The sequence shown here is derived from an EMBL/GenBank/DDBJ whole genome shotgun (WGS) entry which is preliminary data.</text>
</comment>
<evidence type="ECO:0000313" key="6">
    <source>
        <dbReference type="Proteomes" id="UP000657421"/>
    </source>
</evidence>
<keyword evidence="4" id="KW-0413">Isomerase</keyword>
<dbReference type="PANTHER" id="PTHR11931">
    <property type="entry name" value="PHOSPHOGLYCERATE MUTASE"/>
    <property type="match status" value="1"/>
</dbReference>
<name>A0ABR7NBC0_9FIRM</name>
<dbReference type="RefSeq" id="WP_249308992.1">
    <property type="nucleotide sequence ID" value="NZ_JACRSZ010000011.1"/>
</dbReference>